<keyword evidence="3" id="KW-1003">Cell membrane</keyword>
<keyword evidence="5 11" id="KW-0732">Signal</keyword>
<dbReference type="GO" id="GO:0005886">
    <property type="term" value="C:plasma membrane"/>
    <property type="evidence" value="ECO:0007669"/>
    <property type="project" value="UniProtKB-SubCell"/>
</dbReference>
<dbReference type="SUPFAM" id="SSF118251">
    <property type="entry name" value="Variant surface glycoprotein MITAT 1.2, VSG 221, C-terminal domain"/>
    <property type="match status" value="1"/>
</dbReference>
<feature type="compositionally biased region" description="Basic and acidic residues" evidence="10">
    <location>
        <begin position="441"/>
        <end position="457"/>
    </location>
</feature>
<evidence type="ECO:0000256" key="10">
    <source>
        <dbReference type="SAM" id="MobiDB-lite"/>
    </source>
</evidence>
<comment type="subcellular location">
    <subcellularLocation>
        <location evidence="2">Cell membrane</location>
        <topology evidence="2">Lipid-anchor</topology>
        <topology evidence="2">GPI-anchor</topology>
    </subcellularLocation>
</comment>
<evidence type="ECO:0000256" key="7">
    <source>
        <dbReference type="ARBA" id="ARBA00023180"/>
    </source>
</evidence>
<keyword evidence="6" id="KW-0472">Membrane</keyword>
<evidence type="ECO:0000256" key="3">
    <source>
        <dbReference type="ARBA" id="ARBA00022475"/>
    </source>
</evidence>
<feature type="coiled-coil region" evidence="9">
    <location>
        <begin position="352"/>
        <end position="382"/>
    </location>
</feature>
<dbReference type="EMBL" id="KX699463">
    <property type="protein sequence ID" value="APD73419.1"/>
    <property type="molecule type" value="Genomic_DNA"/>
</dbReference>
<keyword evidence="8" id="KW-0449">Lipoprotein</keyword>
<keyword evidence="4" id="KW-0336">GPI-anchor</keyword>
<dbReference type="Pfam" id="PF13206">
    <property type="entry name" value="VSG_B"/>
    <property type="match status" value="1"/>
</dbReference>
<dbReference type="VEuPathDB" id="TriTrypDB:Tb11.v5.0113"/>
<proteinExistence type="predicted"/>
<accession>A0A1J0R6L2</accession>
<evidence type="ECO:0000256" key="2">
    <source>
        <dbReference type="ARBA" id="ARBA00004609"/>
    </source>
</evidence>
<evidence type="ECO:0000256" key="11">
    <source>
        <dbReference type="SAM" id="SignalP"/>
    </source>
</evidence>
<evidence type="ECO:0000256" key="9">
    <source>
        <dbReference type="SAM" id="Coils"/>
    </source>
</evidence>
<evidence type="ECO:0000256" key="8">
    <source>
        <dbReference type="ARBA" id="ARBA00023288"/>
    </source>
</evidence>
<dbReference type="AlphaFoldDB" id="A0A1J0R6L2"/>
<feature type="chain" id="PRO_5013198681" evidence="11">
    <location>
        <begin position="34"/>
        <end position="466"/>
    </location>
</feature>
<protein>
    <submittedName>
        <fullName evidence="13">Variant surface glycoprotein 1125.1169</fullName>
    </submittedName>
</protein>
<evidence type="ECO:0000256" key="4">
    <source>
        <dbReference type="ARBA" id="ARBA00022622"/>
    </source>
</evidence>
<feature type="domain" description="Trypanosome variant surface glycoprotein B-type N-terminal" evidence="12">
    <location>
        <begin position="25"/>
        <end position="377"/>
    </location>
</feature>
<dbReference type="VEuPathDB" id="TriTrypDB:Tb427_000433400"/>
<dbReference type="InterPro" id="IPR027446">
    <property type="entry name" value="VSG_C_dom_sf"/>
</dbReference>
<dbReference type="GO" id="GO:0098552">
    <property type="term" value="C:side of membrane"/>
    <property type="evidence" value="ECO:0007669"/>
    <property type="project" value="UniProtKB-KW"/>
</dbReference>
<comment type="function">
    <text evidence="1">VSG forms a coat on the surface of the parasite. The trypanosome evades the immune response of the host by expressing a series of antigenically distinct VSGs from an estimated 1000 VSG genes.</text>
</comment>
<feature type="region of interest" description="Disordered" evidence="10">
    <location>
        <begin position="439"/>
        <end position="466"/>
    </location>
</feature>
<evidence type="ECO:0000256" key="6">
    <source>
        <dbReference type="ARBA" id="ARBA00023136"/>
    </source>
</evidence>
<dbReference type="VEuPathDB" id="TriTrypDB:Tbg972.9.570"/>
<name>A0A1J0R6L2_9TRYP</name>
<evidence type="ECO:0000256" key="1">
    <source>
        <dbReference type="ARBA" id="ARBA00002523"/>
    </source>
</evidence>
<evidence type="ECO:0000259" key="12">
    <source>
        <dbReference type="Pfam" id="PF13206"/>
    </source>
</evidence>
<keyword evidence="9" id="KW-0175">Coiled coil</keyword>
<sequence length="466" mass="49943">MKQYSKPLVSIRCKEVLTLLSAASLCCAHNVEAANTDATNLAELNDICELIKTADSPAPKLTITPIDDTTITRIEQINITLADPEWTSTFPTDKIKEETDAPAAEKGEKCKEIWLKWQKLAHDTKTKESRPNQLLIPPDKLMSAQGRAAAAAVAVLAEHAAEIKAAFTESYPQTAQELTQQFKKAMQQAAYNTANPTTTPATKCDAPGTTNRQTACSLPNVGKALWQAAICLCAKGNSGGAPTQEHCGAAVAPQPANWNAPTLKTAYAAIDTACAKAKAVEPTPQAVLGVLQRFLARNKTLGTVAGVGIYMGTQRNQLDCQAAANIACIDLRKATAFTETGAAIDIEWEVKIHEAANKLQEAQRADEAAKAANTQLRAIKKQAEAIYTTLATTKLATSPMPVATKKPETLSTKEKTVPSEEKCNSAKDAEECKTKTGCTYDKPKTKCTLSEEGKQKEAEEESQVGK</sequence>
<reference evidence="13" key="1">
    <citation type="submission" date="2016-08" db="EMBL/GenBank/DDBJ databases">
        <title>VSG repertoire of Trypanosoma brucei EATRO 1125.</title>
        <authorList>
            <person name="Cross G.A."/>
        </authorList>
    </citation>
    <scope>NUCLEOTIDE SEQUENCE</scope>
    <source>
        <strain evidence="13">EATRO 1125</strain>
    </source>
</reference>
<feature type="signal peptide" evidence="11">
    <location>
        <begin position="1"/>
        <end position="33"/>
    </location>
</feature>
<keyword evidence="7" id="KW-0325">Glycoprotein</keyword>
<dbReference type="InterPro" id="IPR025932">
    <property type="entry name" value="Trypano_VSG_B_N_dom"/>
</dbReference>
<evidence type="ECO:0000256" key="5">
    <source>
        <dbReference type="ARBA" id="ARBA00022729"/>
    </source>
</evidence>
<organism evidence="13">
    <name type="scientific">Trypanosoma brucei</name>
    <dbReference type="NCBI Taxonomy" id="5691"/>
    <lineage>
        <taxon>Eukaryota</taxon>
        <taxon>Discoba</taxon>
        <taxon>Euglenozoa</taxon>
        <taxon>Kinetoplastea</taxon>
        <taxon>Metakinetoplastina</taxon>
        <taxon>Trypanosomatida</taxon>
        <taxon>Trypanosomatidae</taxon>
        <taxon>Trypanosoma</taxon>
    </lineage>
</organism>
<evidence type="ECO:0000313" key="13">
    <source>
        <dbReference type="EMBL" id="APD73419.1"/>
    </source>
</evidence>